<evidence type="ECO:0000256" key="5">
    <source>
        <dbReference type="ARBA" id="ARBA00022692"/>
    </source>
</evidence>
<dbReference type="InParanoid" id="H2B2B8"/>
<dbReference type="Pfam" id="PF07653">
    <property type="entry name" value="SH3_2"/>
    <property type="match status" value="1"/>
</dbReference>
<evidence type="ECO:0000256" key="7">
    <source>
        <dbReference type="ARBA" id="ARBA00022989"/>
    </source>
</evidence>
<evidence type="ECO:0000256" key="12">
    <source>
        <dbReference type="ARBA" id="ARBA00034535"/>
    </source>
</evidence>
<evidence type="ECO:0000313" key="18">
    <source>
        <dbReference type="EMBL" id="CCF60768.1"/>
    </source>
</evidence>
<dbReference type="HOGENOM" id="CLU_034386_2_0_1"/>
<dbReference type="SUPFAM" id="SSF50044">
    <property type="entry name" value="SH3-domain"/>
    <property type="match status" value="1"/>
</dbReference>
<evidence type="ECO:0000256" key="3">
    <source>
        <dbReference type="ARBA" id="ARBA00022443"/>
    </source>
</evidence>
<evidence type="ECO:0000256" key="16">
    <source>
        <dbReference type="SAM" id="Phobius"/>
    </source>
</evidence>
<evidence type="ECO:0000256" key="14">
    <source>
        <dbReference type="PROSITE-ProRule" id="PRU00192"/>
    </source>
</evidence>
<dbReference type="InterPro" id="IPR001452">
    <property type="entry name" value="SH3_domain"/>
</dbReference>
<evidence type="ECO:0000256" key="13">
    <source>
        <dbReference type="ARBA" id="ARBA00065871"/>
    </source>
</evidence>
<sequence>MSSSSLNPRPKPWESRSSTPRVQHLTTDNHNPGDETPPPLPTTTPPQMIQNQQPTFYNPDPYAQGFPTNSYMQPNPYMGSSYGMNSAYGLGVHSGYNMGFTNNSGMNGVNQLTESTRATFQLLENLIGTINGFANMLESSYFATYNSFFTLVSFAEEIGRLKEVIGGMFGIFNIFKFIKRLQRTKESSFVKDFKESYNNKDNDPVKKKRRRLAWKPLIFFFMAVFGFPYLLNKFVNHVNERNKRLASNNNNIQLDPTKLEFARAIYNFVPENPNIEVNLQKGDLMAILSKKDSFGNDSQWWKVRTKNGSVGFVPFNYIEVIIRKPNSNSDTNNDSKIERVEQSN</sequence>
<dbReference type="GO" id="GO:0005778">
    <property type="term" value="C:peroxisomal membrane"/>
    <property type="evidence" value="ECO:0007669"/>
    <property type="project" value="UniProtKB-SubCell"/>
</dbReference>
<dbReference type="SMART" id="SM00326">
    <property type="entry name" value="SH3"/>
    <property type="match status" value="1"/>
</dbReference>
<dbReference type="Pfam" id="PF04088">
    <property type="entry name" value="Peroxin-13_N"/>
    <property type="match status" value="1"/>
</dbReference>
<dbReference type="InterPro" id="IPR035463">
    <property type="entry name" value="Pex13"/>
</dbReference>
<dbReference type="CDD" id="cd11771">
    <property type="entry name" value="SH3_Pex13p_fungal"/>
    <property type="match status" value="1"/>
</dbReference>
<comment type="subcellular location">
    <subcellularLocation>
        <location evidence="1">Peroxisome membrane</location>
        <topology evidence="1">Single-pass membrane protein</topology>
    </subcellularLocation>
</comment>
<feature type="compositionally biased region" description="Pro residues" evidence="15">
    <location>
        <begin position="35"/>
        <end position="44"/>
    </location>
</feature>
<feature type="compositionally biased region" description="Polar residues" evidence="15">
    <location>
        <begin position="15"/>
        <end position="30"/>
    </location>
</feature>
<keyword evidence="19" id="KW-1185">Reference proteome</keyword>
<reference evidence="18 19" key="1">
    <citation type="journal article" date="2011" name="Proc. Natl. Acad. Sci. U.S.A.">
        <title>Evolutionary erosion of yeast sex chromosomes by mating-type switching accidents.</title>
        <authorList>
            <person name="Gordon J.L."/>
            <person name="Armisen D."/>
            <person name="Proux-Wera E."/>
            <person name="Oheigeartaigh S.S."/>
            <person name="Byrne K.P."/>
            <person name="Wolfe K.H."/>
        </authorList>
    </citation>
    <scope>NUCLEOTIDE SEQUENCE [LARGE SCALE GENOMIC DNA]</scope>
    <source>
        <strain evidence="19">ATCC 22294 / BCRC 22015 / CBS 2517 / CECT 1963 / NBRC 1671 / NRRL Y-8276</strain>
    </source>
</reference>
<dbReference type="PANTHER" id="PTHR19332">
    <property type="entry name" value="PEROXISOMAL MEMBRANE PROTEIN PEX13"/>
    <property type="match status" value="1"/>
</dbReference>
<evidence type="ECO:0000256" key="9">
    <source>
        <dbReference type="ARBA" id="ARBA00023136"/>
    </source>
</evidence>
<dbReference type="eggNOG" id="KOG3875">
    <property type="taxonomic scope" value="Eukaryota"/>
</dbReference>
<dbReference type="PANTHER" id="PTHR19332:SF1">
    <property type="entry name" value="PEROXISOMAL MEMBRANE PROTEIN PEX13"/>
    <property type="match status" value="1"/>
</dbReference>
<dbReference type="Gene3D" id="2.30.30.40">
    <property type="entry name" value="SH3 Domains"/>
    <property type="match status" value="1"/>
</dbReference>
<keyword evidence="6" id="KW-0653">Protein transport</keyword>
<proteinExistence type="inferred from homology"/>
<dbReference type="InterPro" id="IPR036028">
    <property type="entry name" value="SH3-like_dom_sf"/>
</dbReference>
<keyword evidence="7 16" id="KW-1133">Transmembrane helix</keyword>
<dbReference type="OrthoDB" id="10037838at2759"/>
<dbReference type="GO" id="GO:1990429">
    <property type="term" value="C:peroxisomal importomer complex"/>
    <property type="evidence" value="ECO:0007669"/>
    <property type="project" value="EnsemblFungi"/>
</dbReference>
<accession>H2B2B8</accession>
<dbReference type="Proteomes" id="UP000005220">
    <property type="component" value="Chromosome 12"/>
</dbReference>
<evidence type="ECO:0000259" key="17">
    <source>
        <dbReference type="PROSITE" id="PS50002"/>
    </source>
</evidence>
<dbReference type="PROSITE" id="PS50002">
    <property type="entry name" value="SH3"/>
    <property type="match status" value="1"/>
</dbReference>
<keyword evidence="3 14" id="KW-0728">SH3 domain</keyword>
<evidence type="ECO:0000256" key="10">
    <source>
        <dbReference type="ARBA" id="ARBA00023140"/>
    </source>
</evidence>
<dbReference type="KEGG" id="kaf:KAFR_0L01580"/>
<evidence type="ECO:0000256" key="2">
    <source>
        <dbReference type="ARBA" id="ARBA00006033"/>
    </source>
</evidence>
<dbReference type="GeneID" id="13886976"/>
<evidence type="ECO:0000256" key="4">
    <source>
        <dbReference type="ARBA" id="ARBA00022448"/>
    </source>
</evidence>
<evidence type="ECO:0000256" key="1">
    <source>
        <dbReference type="ARBA" id="ARBA00004549"/>
    </source>
</evidence>
<dbReference type="GO" id="GO:0016560">
    <property type="term" value="P:protein import into peroxisome matrix, docking"/>
    <property type="evidence" value="ECO:0007669"/>
    <property type="project" value="EnsemblFungi"/>
</dbReference>
<evidence type="ECO:0000256" key="11">
    <source>
        <dbReference type="ARBA" id="ARBA00029693"/>
    </source>
</evidence>
<dbReference type="PRINTS" id="PR00452">
    <property type="entry name" value="SH3DOMAIN"/>
</dbReference>
<feature type="compositionally biased region" description="Polar residues" evidence="15">
    <location>
        <begin position="47"/>
        <end position="56"/>
    </location>
</feature>
<evidence type="ECO:0000256" key="6">
    <source>
        <dbReference type="ARBA" id="ARBA00022927"/>
    </source>
</evidence>
<dbReference type="EMBL" id="HE650832">
    <property type="protein sequence ID" value="CCF60768.1"/>
    <property type="molecule type" value="Genomic_DNA"/>
</dbReference>
<dbReference type="GO" id="GO:0008320">
    <property type="term" value="F:protein transmembrane transporter activity"/>
    <property type="evidence" value="ECO:0007669"/>
    <property type="project" value="EnsemblFungi"/>
</dbReference>
<keyword evidence="4" id="KW-0813">Transport</keyword>
<dbReference type="FunFam" id="2.30.30.40:FF:000128">
    <property type="entry name" value="Peroxisomal membrane protein (Pex13)"/>
    <property type="match status" value="1"/>
</dbReference>
<dbReference type="STRING" id="1071382.H2B2B8"/>
<gene>
    <name evidence="18" type="primary">KAFR0L01580</name>
    <name evidence="18" type="ORF">KAFR_0L01580</name>
</gene>
<feature type="transmembrane region" description="Helical" evidence="16">
    <location>
        <begin position="212"/>
        <end position="231"/>
    </location>
</feature>
<feature type="region of interest" description="Disordered" evidence="15">
    <location>
        <begin position="1"/>
        <end position="65"/>
    </location>
</feature>
<organism evidence="18 19">
    <name type="scientific">Kazachstania africana (strain ATCC 22294 / BCRC 22015 / CBS 2517 / CECT 1963 / NBRC 1671 / NRRL Y-8276)</name>
    <name type="common">Yeast</name>
    <name type="synonym">Kluyveromyces africanus</name>
    <dbReference type="NCBI Taxonomy" id="1071382"/>
    <lineage>
        <taxon>Eukaryota</taxon>
        <taxon>Fungi</taxon>
        <taxon>Dikarya</taxon>
        <taxon>Ascomycota</taxon>
        <taxon>Saccharomycotina</taxon>
        <taxon>Saccharomycetes</taxon>
        <taxon>Saccharomycetales</taxon>
        <taxon>Saccharomycetaceae</taxon>
        <taxon>Kazachstania</taxon>
    </lineage>
</organism>
<dbReference type="AlphaFoldDB" id="H2B2B8"/>
<evidence type="ECO:0000256" key="15">
    <source>
        <dbReference type="SAM" id="MobiDB-lite"/>
    </source>
</evidence>
<comment type="similarity">
    <text evidence="2">Belongs to the peroxin-13 family.</text>
</comment>
<dbReference type="RefSeq" id="XP_003959903.1">
    <property type="nucleotide sequence ID" value="XM_003959854.1"/>
</dbReference>
<evidence type="ECO:0000313" key="19">
    <source>
        <dbReference type="Proteomes" id="UP000005220"/>
    </source>
</evidence>
<feature type="domain" description="SH3" evidence="17">
    <location>
        <begin position="257"/>
        <end position="323"/>
    </location>
</feature>
<keyword evidence="5 16" id="KW-0812">Transmembrane</keyword>
<protein>
    <recommendedName>
        <fullName evidence="12">Peroxisomal membrane protein PEX13</fullName>
    </recommendedName>
    <alternativeName>
        <fullName evidence="11">Peroxin-13</fullName>
    </alternativeName>
</protein>
<name>H2B2B8_KAZAF</name>
<dbReference type="GO" id="GO:0030674">
    <property type="term" value="F:protein-macromolecule adaptor activity"/>
    <property type="evidence" value="ECO:0007669"/>
    <property type="project" value="EnsemblFungi"/>
</dbReference>
<comment type="subunit">
    <text evidence="13">Interacts (via SH3 domain) with PEX14 (via SH3-binding motif); forming the PEX13-PEX14 docking complex.</text>
</comment>
<keyword evidence="9 16" id="KW-0472">Membrane</keyword>
<dbReference type="InterPro" id="IPR007223">
    <property type="entry name" value="Peroxin-13_N"/>
</dbReference>
<keyword evidence="10" id="KW-0576">Peroxisome</keyword>
<keyword evidence="8" id="KW-0811">Translocation</keyword>
<dbReference type="FunCoup" id="H2B2B8">
    <property type="interactions" value="211"/>
</dbReference>
<evidence type="ECO:0000256" key="8">
    <source>
        <dbReference type="ARBA" id="ARBA00023010"/>
    </source>
</evidence>